<dbReference type="AlphaFoldDB" id="A0A099SZM1"/>
<feature type="domain" description="PAS fold-3" evidence="1">
    <location>
        <begin position="34"/>
        <end position="82"/>
    </location>
</feature>
<dbReference type="Pfam" id="PF08447">
    <property type="entry name" value="PAS_3"/>
    <property type="match status" value="1"/>
</dbReference>
<protein>
    <recommendedName>
        <fullName evidence="1">PAS fold-3 domain-containing protein</fullName>
    </recommendedName>
</protein>
<accession>A0A099SZM1</accession>
<name>A0A099SZM1_METMT</name>
<evidence type="ECO:0000313" key="2">
    <source>
        <dbReference type="EMBL" id="KGK98342.1"/>
    </source>
</evidence>
<reference evidence="2 3" key="1">
    <citation type="submission" date="2014-09" db="EMBL/GenBank/DDBJ databases">
        <title>Draft genome sequence of an obligately methylotrophic methanogen, Methanococcoides methylutens, isolated from marine sediment.</title>
        <authorList>
            <person name="Guan Y."/>
            <person name="Ngugi D.K."/>
            <person name="Blom J."/>
            <person name="Ali S."/>
            <person name="Ferry J.G."/>
            <person name="Stingl U."/>
        </authorList>
    </citation>
    <scope>NUCLEOTIDE SEQUENCE [LARGE SCALE GENOMIC DNA]</scope>
    <source>
        <strain evidence="2 3">DSM 2657</strain>
    </source>
</reference>
<sequence>MAKLDVKTELESVINNSPAVVFLCKTEQGWPVEFVSENVVKLGYSVEDFESGCIKYADIIHPRDLGYVNSEVVKNSEEGNTEYT</sequence>
<organism evidence="2 3">
    <name type="scientific">Methanococcoides methylutens</name>
    <dbReference type="NCBI Taxonomy" id="2226"/>
    <lineage>
        <taxon>Archaea</taxon>
        <taxon>Methanobacteriati</taxon>
        <taxon>Methanobacteriota</taxon>
        <taxon>Stenosarchaea group</taxon>
        <taxon>Methanomicrobia</taxon>
        <taxon>Methanosarcinales</taxon>
        <taxon>Methanosarcinaceae</taxon>
        <taxon>Methanococcoides</taxon>
    </lineage>
</organism>
<dbReference type="Proteomes" id="UP000029859">
    <property type="component" value="Unassembled WGS sequence"/>
</dbReference>
<dbReference type="InterPro" id="IPR013655">
    <property type="entry name" value="PAS_fold_3"/>
</dbReference>
<gene>
    <name evidence="2" type="ORF">LI82_11560</name>
</gene>
<comment type="caution">
    <text evidence="2">The sequence shown here is derived from an EMBL/GenBank/DDBJ whole genome shotgun (WGS) entry which is preliminary data.</text>
</comment>
<evidence type="ECO:0000313" key="3">
    <source>
        <dbReference type="Proteomes" id="UP000029859"/>
    </source>
</evidence>
<dbReference type="Gene3D" id="3.30.450.20">
    <property type="entry name" value="PAS domain"/>
    <property type="match status" value="1"/>
</dbReference>
<proteinExistence type="predicted"/>
<dbReference type="EMBL" id="JRHO01000014">
    <property type="protein sequence ID" value="KGK98342.1"/>
    <property type="molecule type" value="Genomic_DNA"/>
</dbReference>
<keyword evidence="3" id="KW-1185">Reference proteome</keyword>
<evidence type="ECO:0000259" key="1">
    <source>
        <dbReference type="Pfam" id="PF08447"/>
    </source>
</evidence>